<comment type="caution">
    <text evidence="4">The sequence shown here is derived from an EMBL/GenBank/DDBJ whole genome shotgun (WGS) entry which is preliminary data.</text>
</comment>
<dbReference type="RefSeq" id="WP_180136005.1">
    <property type="nucleotide sequence ID" value="NZ_JABMKT010000015.1"/>
</dbReference>
<dbReference type="AlphaFoldDB" id="A0A7Z0TAE1"/>
<dbReference type="EC" id="2.4.1.211" evidence="4"/>
<dbReference type="Pfam" id="PF17386">
    <property type="entry name" value="LBP_C"/>
    <property type="match status" value="1"/>
</dbReference>
<dbReference type="SUPFAM" id="SSF52317">
    <property type="entry name" value="Class I glutamine amidotransferase-like"/>
    <property type="match status" value="1"/>
</dbReference>
<protein>
    <submittedName>
        <fullName evidence="4">1,3-beta-galactosyl-N-acetylhexosamine phosphorylase</fullName>
        <ecNumber evidence="4">2.4.1.211</ecNumber>
    </submittedName>
</protein>
<feature type="domain" description="Lacto-N-biose phosphorylase central" evidence="2">
    <location>
        <begin position="433"/>
        <end position="651"/>
    </location>
</feature>
<dbReference type="Pfam" id="PF09508">
    <property type="entry name" value="Lact_bio_phlase"/>
    <property type="match status" value="1"/>
</dbReference>
<accession>A0A7Z0TAE1</accession>
<dbReference type="InterPro" id="IPR035363">
    <property type="entry name" value="LBP_M"/>
</dbReference>
<dbReference type="InterPro" id="IPR029062">
    <property type="entry name" value="Class_I_gatase-like"/>
</dbReference>
<dbReference type="Gene3D" id="3.40.50.880">
    <property type="match status" value="1"/>
</dbReference>
<evidence type="ECO:0000313" key="4">
    <source>
        <dbReference type="EMBL" id="NYV27920.1"/>
    </source>
</evidence>
<dbReference type="Proteomes" id="UP000526184">
    <property type="component" value="Unassembled WGS sequence"/>
</dbReference>
<sequence>MSRVTLPIEKGCEELVLELIKLWGADAIRNSDGTKLNEFFENLDAKVYSTYFPAREDQEWPRQNPDEIQHQALISERYTAFDDTLEIDPMAGYYKEQLELDPETVDYWQVFDRTTGELVTKENWTFDGNVVKINKVTKFHEYTVNFFSKQVWDTTHMYNHMTNNWDTDKSIPYDAVFDKTREHIYAHLKEWCERNTNINVVRFTTFFYHFTIMYNQHAMQKFGDWFGYSASVSPKMFEKFKEEKGYEITLEDIIDKGYYNNQFRNPSKVFLDYIDFMQKFVSTLAKVCVDIVHEYGKEAIMFIGDNWVGTEPYGKYFKNIGLDGVAGSAECGVDIRMVSDMEDVRIKEIRFLPYLFPDTFYEGNTPHLEWEYNWMRSRRAILTKKVDRMGFGGYLSLAAKFPEFVDGVTKSTNEFREIHENSPNEDCIKPDYKIGILNSWGKIKSWQANRTGHASGVKENVSYIGVLEALSGLPYNLEFINFDDVKNPEKLAEFKVIINVGEANTSFSGGCNWKDEKVLSAIREFVAKGNSFIGVGDPSATCGNGTYFQLQDVLGVDKEVGNTLQFSRYMKQNEEKHFAFDQIQGKIYIGNRNKYIYSTNENLEILQLDKEFGVEASINNYGKGKGVYLQGLPYSVENTRFLYNIIRYVTNDLNKKYVSDNIYVEAYEFKDYIAIVNNSAESLTSNITGLGNVELSKYELKWIKK</sequence>
<dbReference type="InterPro" id="IPR013783">
    <property type="entry name" value="Ig-like_fold"/>
</dbReference>
<dbReference type="GO" id="GO:0004645">
    <property type="term" value="F:1,4-alpha-oligoglucan phosphorylase activity"/>
    <property type="evidence" value="ECO:0007669"/>
    <property type="project" value="InterPro"/>
</dbReference>
<feature type="domain" description="Lacto-N-biose phosphorylase-like N-terminal TIM barrel" evidence="1">
    <location>
        <begin position="3"/>
        <end position="428"/>
    </location>
</feature>
<evidence type="ECO:0000259" key="2">
    <source>
        <dbReference type="Pfam" id="PF17385"/>
    </source>
</evidence>
<name>A0A7Z0TAE1_9FUSO</name>
<evidence type="ECO:0000259" key="1">
    <source>
        <dbReference type="Pfam" id="PF09508"/>
    </source>
</evidence>
<dbReference type="GO" id="GO:0050500">
    <property type="term" value="F:1,3-beta-galactosyl-N-acetylhexosamine phosphorylase activity"/>
    <property type="evidence" value="ECO:0007669"/>
    <property type="project" value="UniProtKB-EC"/>
</dbReference>
<evidence type="ECO:0000259" key="3">
    <source>
        <dbReference type="Pfam" id="PF17386"/>
    </source>
</evidence>
<reference evidence="4 5" key="1">
    <citation type="submission" date="2020-05" db="EMBL/GenBank/DDBJ databases">
        <title>Streptobacillus felis strain LHL191014123.</title>
        <authorList>
            <person name="Fawzy A."/>
            <person name="Rau J."/>
            <person name="Risse K."/>
            <person name="Schauerte N."/>
            <person name="Geiger C."/>
            <person name="Blom J."/>
            <person name="Imirzalioglu C."/>
            <person name="Falgenhauer J."/>
            <person name="Bach A."/>
            <person name="Herden C."/>
            <person name="Eisenberg T."/>
        </authorList>
    </citation>
    <scope>NUCLEOTIDE SEQUENCE [LARGE SCALE GENOMIC DNA]</scope>
    <source>
        <strain evidence="4 5">LHL191014123</strain>
    </source>
</reference>
<dbReference type="Pfam" id="PF17385">
    <property type="entry name" value="LBP_M"/>
    <property type="match status" value="1"/>
</dbReference>
<keyword evidence="4" id="KW-0328">Glycosyltransferase</keyword>
<gene>
    <name evidence="4" type="primary">gnpA</name>
    <name evidence="4" type="ORF">HP397_03680</name>
</gene>
<dbReference type="Gene3D" id="2.60.40.10">
    <property type="entry name" value="Immunoglobulins"/>
    <property type="match status" value="1"/>
</dbReference>
<proteinExistence type="predicted"/>
<feature type="domain" description="Lacto-N-biose phosphorylase C-terminal" evidence="3">
    <location>
        <begin position="657"/>
        <end position="703"/>
    </location>
</feature>
<dbReference type="InterPro" id="IPR035080">
    <property type="entry name" value="Lact_bio_phlase-like_N"/>
</dbReference>
<dbReference type="Gene3D" id="3.20.20.80">
    <property type="entry name" value="Glycosidases"/>
    <property type="match status" value="1"/>
</dbReference>
<organism evidence="4 5">
    <name type="scientific">Streptobacillus felis</name>
    <dbReference type="NCBI Taxonomy" id="1384509"/>
    <lineage>
        <taxon>Bacteria</taxon>
        <taxon>Fusobacteriati</taxon>
        <taxon>Fusobacteriota</taxon>
        <taxon>Fusobacteriia</taxon>
        <taxon>Fusobacteriales</taxon>
        <taxon>Leptotrichiaceae</taxon>
        <taxon>Streptobacillus</taxon>
    </lineage>
</organism>
<dbReference type="InterPro" id="IPR035356">
    <property type="entry name" value="LBP_C"/>
</dbReference>
<dbReference type="InterPro" id="IPR012711">
    <property type="entry name" value="Lacto-N-biose_phosphorylase"/>
</dbReference>
<evidence type="ECO:0000313" key="5">
    <source>
        <dbReference type="Proteomes" id="UP000526184"/>
    </source>
</evidence>
<dbReference type="EMBL" id="JABMKT010000015">
    <property type="protein sequence ID" value="NYV27920.1"/>
    <property type="molecule type" value="Genomic_DNA"/>
</dbReference>
<dbReference type="NCBIfam" id="TIGR02336">
    <property type="entry name" value="1,3-beta-galactosyl-N-acetylhexosamine phosphorylase"/>
    <property type="match status" value="1"/>
</dbReference>
<keyword evidence="4" id="KW-0808">Transferase</keyword>
<keyword evidence="5" id="KW-1185">Reference proteome</keyword>